<proteinExistence type="inferred from homology"/>
<reference evidence="2" key="1">
    <citation type="journal article" date="2014" name="Front. Microbiol.">
        <title>High frequency of phylogenetically diverse reductive dehalogenase-homologous genes in deep subseafloor sedimentary metagenomes.</title>
        <authorList>
            <person name="Kawai M."/>
            <person name="Futagami T."/>
            <person name="Toyoda A."/>
            <person name="Takaki Y."/>
            <person name="Nishi S."/>
            <person name="Hori S."/>
            <person name="Arai W."/>
            <person name="Tsubouchi T."/>
            <person name="Morono Y."/>
            <person name="Uchiyama I."/>
            <person name="Ito T."/>
            <person name="Fujiyama A."/>
            <person name="Inagaki F."/>
            <person name="Takami H."/>
        </authorList>
    </citation>
    <scope>NUCLEOTIDE SEQUENCE</scope>
    <source>
        <strain evidence="2">Expedition CK06-06</strain>
    </source>
</reference>
<comment type="similarity">
    <text evidence="1">Belongs to the UPF0235 family.</text>
</comment>
<dbReference type="Gene3D" id="3.30.1200.10">
    <property type="entry name" value="YggU-like"/>
    <property type="match status" value="1"/>
</dbReference>
<organism evidence="2">
    <name type="scientific">marine sediment metagenome</name>
    <dbReference type="NCBI Taxonomy" id="412755"/>
    <lineage>
        <taxon>unclassified sequences</taxon>
        <taxon>metagenomes</taxon>
        <taxon>ecological metagenomes</taxon>
    </lineage>
</organism>
<dbReference type="SMART" id="SM01152">
    <property type="entry name" value="DUF167"/>
    <property type="match status" value="1"/>
</dbReference>
<dbReference type="InterPro" id="IPR036591">
    <property type="entry name" value="YggU-like_sf"/>
</dbReference>
<dbReference type="PANTHER" id="PTHR13420">
    <property type="entry name" value="UPF0235 PROTEIN C15ORF40"/>
    <property type="match status" value="1"/>
</dbReference>
<comment type="caution">
    <text evidence="2">The sequence shown here is derived from an EMBL/GenBank/DDBJ whole genome shotgun (WGS) entry which is preliminary data.</text>
</comment>
<dbReference type="HAMAP" id="MF_00634">
    <property type="entry name" value="UPF0235"/>
    <property type="match status" value="1"/>
</dbReference>
<dbReference type="InterPro" id="IPR003746">
    <property type="entry name" value="DUF167"/>
</dbReference>
<protein>
    <submittedName>
        <fullName evidence="2">Uncharacterized protein</fullName>
    </submittedName>
</protein>
<dbReference type="NCBIfam" id="TIGR00251">
    <property type="entry name" value="DUF167 family protein"/>
    <property type="match status" value="1"/>
</dbReference>
<dbReference type="GO" id="GO:0005737">
    <property type="term" value="C:cytoplasm"/>
    <property type="evidence" value="ECO:0007669"/>
    <property type="project" value="TreeGrafter"/>
</dbReference>
<dbReference type="Pfam" id="PF02594">
    <property type="entry name" value="DUF167"/>
    <property type="match status" value="1"/>
</dbReference>
<evidence type="ECO:0000313" key="2">
    <source>
        <dbReference type="EMBL" id="GAI87664.1"/>
    </source>
</evidence>
<evidence type="ECO:0000256" key="1">
    <source>
        <dbReference type="ARBA" id="ARBA00010364"/>
    </source>
</evidence>
<accession>X1U5T1</accession>
<dbReference type="EMBL" id="BARW01006293">
    <property type="protein sequence ID" value="GAI87664.1"/>
    <property type="molecule type" value="Genomic_DNA"/>
</dbReference>
<name>X1U5T1_9ZZZZ</name>
<dbReference type="PANTHER" id="PTHR13420:SF7">
    <property type="entry name" value="UPF0235 PROTEIN C15ORF40"/>
    <property type="match status" value="1"/>
</dbReference>
<dbReference type="AlphaFoldDB" id="X1U5T1"/>
<gene>
    <name evidence="2" type="ORF">S12H4_13217</name>
</gene>
<sequence length="100" mass="10569">MVEPVIQEVDGGVVFTAKIVPGSNSPTRICGLLDGMLKVKVSAAPEKGKANQCLIKFLAKKLDVKKNAVNIIRGQTSPVKGVRVSGISVDTLLEKLGLNK</sequence>
<dbReference type="SUPFAM" id="SSF69786">
    <property type="entry name" value="YggU-like"/>
    <property type="match status" value="1"/>
</dbReference>